<name>A0AAI9UYE4_9PEZI</name>
<evidence type="ECO:0000313" key="1">
    <source>
        <dbReference type="EMBL" id="KAK1467137.1"/>
    </source>
</evidence>
<dbReference type="AlphaFoldDB" id="A0AAI9UYE4"/>
<gene>
    <name evidence="1" type="ORF">CMEL01_11130</name>
</gene>
<comment type="caution">
    <text evidence="1">The sequence shown here is derived from an EMBL/GenBank/DDBJ whole genome shotgun (WGS) entry which is preliminary data.</text>
</comment>
<dbReference type="Proteomes" id="UP001239795">
    <property type="component" value="Unassembled WGS sequence"/>
</dbReference>
<evidence type="ECO:0000313" key="2">
    <source>
        <dbReference type="Proteomes" id="UP001239795"/>
    </source>
</evidence>
<dbReference type="EMBL" id="MLGG01000002">
    <property type="protein sequence ID" value="KAK1467137.1"/>
    <property type="molecule type" value="Genomic_DNA"/>
</dbReference>
<reference evidence="1 2" key="1">
    <citation type="submission" date="2016-10" db="EMBL/GenBank/DDBJ databases">
        <title>The genome sequence of Colletotrichum fioriniae PJ7.</title>
        <authorList>
            <person name="Baroncelli R."/>
        </authorList>
    </citation>
    <scope>NUCLEOTIDE SEQUENCE [LARGE SCALE GENOMIC DNA]</scope>
    <source>
        <strain evidence="1">Col 31</strain>
    </source>
</reference>
<accession>A0AAI9UYE4</accession>
<organism evidence="1 2">
    <name type="scientific">Colletotrichum melonis</name>
    <dbReference type="NCBI Taxonomy" id="1209925"/>
    <lineage>
        <taxon>Eukaryota</taxon>
        <taxon>Fungi</taxon>
        <taxon>Dikarya</taxon>
        <taxon>Ascomycota</taxon>
        <taxon>Pezizomycotina</taxon>
        <taxon>Sordariomycetes</taxon>
        <taxon>Hypocreomycetidae</taxon>
        <taxon>Glomerellales</taxon>
        <taxon>Glomerellaceae</taxon>
        <taxon>Colletotrichum</taxon>
        <taxon>Colletotrichum acutatum species complex</taxon>
    </lineage>
</organism>
<keyword evidence="2" id="KW-1185">Reference proteome</keyword>
<proteinExistence type="predicted"/>
<sequence>MTTSVESGVFWLHTYSPRENPFINCSSCILNSPVTSRLNAFQSQQVCCSDRGYVSFYAI</sequence>
<protein>
    <submittedName>
        <fullName evidence="1">Uncharacterized protein</fullName>
    </submittedName>
</protein>